<evidence type="ECO:0000256" key="1">
    <source>
        <dbReference type="SAM" id="MobiDB-lite"/>
    </source>
</evidence>
<dbReference type="CDD" id="cd00118">
    <property type="entry name" value="LysM"/>
    <property type="match status" value="1"/>
</dbReference>
<feature type="region of interest" description="Disordered" evidence="1">
    <location>
        <begin position="474"/>
        <end position="501"/>
    </location>
</feature>
<feature type="compositionally biased region" description="Acidic residues" evidence="1">
    <location>
        <begin position="635"/>
        <end position="646"/>
    </location>
</feature>
<feature type="region of interest" description="Disordered" evidence="1">
    <location>
        <begin position="292"/>
        <end position="334"/>
    </location>
</feature>
<sequence length="858" mass="90384">MEGLKRQVELLYAALQPLDMGHSFHGHGRPTTLPDEVVSELQMALARATALAHWATAVQQERFLQQLPSGGTEAPSLQCGAAYQTQTLRGVAELFKVSVADVRQWNPQLPSTLDEEDALPSDTYLKVRPSASSVSLPQLAPTSALHTRLAVSPTELPGGIVDGYTSSKTQGPDAGHDHSVEARRRNSAASNTPSSCSNITAGGVRPSIAGVGSSLFPRGSEGGMSHGRYSAWTVDSGRGSSRSPQAPELSVPNSCANAAPPSCAPEPVMMSVSSNSCSPPDRHYLIDLKGVVMEPSPSPEGDARAHDKAPCSHRASSDSPPSPPVPSLTSPPPFPRMCTLPAATAAVDAVPWHDNSSQHEFLGGGGSVTTAQQLCVRDHSRSPFCSPANEALTVSVLTTKECHCDTGAMASPGAGNKTSQSRPHVSLTDNEKNGGDPRKCAAGSATAASAVQSREAKGGARTLALPSPAREISVSLSAVSPPSSLGADGRSNSAHSRMRAGGEEGEGGLCCAELPQHQWSSPLPHCQRTPALSPSLAAPSDISSCSPMAKERCSMPAATASRVAVPSGDNHTSSGFRTPVQHRDLRASPRTTGEAFSSTASSDIDGSSLSDSHSSPGGDSEIETEATESLRSDMEEYYMEDEEEEERTPSMRPPAMLGRHVSSPPPNLSRPQQSACGGTHLFTAPPRLFPASRHRAVDSPKQPWEGAAEMDAGTTAPLSRLPSPPSSAAPFLLERPHQQLQEWSGLDDPLEEPQPASEEDYDTLEGIASAYNLRVSTIIEWNPYLQRYQPNEPLPPDLPIVLPMSSEDEEEGKETSIPVHEADSALLQKRQHKLGDRTPAGGSPSGALDNSPIPLRPL</sequence>
<keyword evidence="4" id="KW-1185">Reference proteome</keyword>
<feature type="compositionally biased region" description="Polar residues" evidence="1">
    <location>
        <begin position="187"/>
        <end position="200"/>
    </location>
</feature>
<feature type="compositionally biased region" description="Basic and acidic residues" evidence="1">
    <location>
        <begin position="429"/>
        <end position="439"/>
    </location>
</feature>
<protein>
    <recommendedName>
        <fullName evidence="2">LysM domain-containing protein</fullName>
    </recommendedName>
</protein>
<evidence type="ECO:0000313" key="3">
    <source>
        <dbReference type="EMBL" id="GET87427.1"/>
    </source>
</evidence>
<dbReference type="EMBL" id="BLBS01000020">
    <property type="protein sequence ID" value="GET87427.1"/>
    <property type="molecule type" value="Genomic_DNA"/>
</dbReference>
<evidence type="ECO:0000259" key="2">
    <source>
        <dbReference type="Pfam" id="PF01476"/>
    </source>
</evidence>
<proteinExistence type="predicted"/>
<feature type="domain" description="LysM" evidence="2">
    <location>
        <begin position="762"/>
        <end position="787"/>
    </location>
</feature>
<feature type="region of interest" description="Disordered" evidence="1">
    <location>
        <begin position="557"/>
        <end position="761"/>
    </location>
</feature>
<organism evidence="3 4">
    <name type="scientific">Leishmania tarentolae</name>
    <name type="common">Sauroleishmania tarentolae</name>
    <dbReference type="NCBI Taxonomy" id="5689"/>
    <lineage>
        <taxon>Eukaryota</taxon>
        <taxon>Discoba</taxon>
        <taxon>Euglenozoa</taxon>
        <taxon>Kinetoplastea</taxon>
        <taxon>Metakinetoplastina</taxon>
        <taxon>Trypanosomatida</taxon>
        <taxon>Trypanosomatidae</taxon>
        <taxon>Leishmaniinae</taxon>
        <taxon>Leishmania</taxon>
        <taxon>lizard Leishmania</taxon>
    </lineage>
</organism>
<name>A0A640KI44_LEITA</name>
<feature type="compositionally biased region" description="Low complexity" evidence="1">
    <location>
        <begin position="474"/>
        <end position="487"/>
    </location>
</feature>
<dbReference type="Pfam" id="PF01476">
    <property type="entry name" value="LysM"/>
    <property type="match status" value="1"/>
</dbReference>
<feature type="region of interest" description="Disordered" evidence="1">
    <location>
        <begin position="407"/>
        <end position="441"/>
    </location>
</feature>
<accession>A0A640KI44</accession>
<feature type="compositionally biased region" description="Basic and acidic residues" evidence="1">
    <location>
        <begin position="301"/>
        <end position="310"/>
    </location>
</feature>
<evidence type="ECO:0000313" key="4">
    <source>
        <dbReference type="Proteomes" id="UP000419144"/>
    </source>
</evidence>
<feature type="region of interest" description="Disordered" evidence="1">
    <location>
        <begin position="790"/>
        <end position="858"/>
    </location>
</feature>
<feature type="compositionally biased region" description="Pro residues" evidence="1">
    <location>
        <begin position="320"/>
        <end position="334"/>
    </location>
</feature>
<dbReference type="OrthoDB" id="248656at2759"/>
<dbReference type="InterPro" id="IPR018392">
    <property type="entry name" value="LysM"/>
</dbReference>
<reference evidence="3" key="1">
    <citation type="submission" date="2019-11" db="EMBL/GenBank/DDBJ databases">
        <title>Leishmania tarentolae CDS.</title>
        <authorList>
            <person name="Goto Y."/>
            <person name="Yamagishi J."/>
        </authorList>
    </citation>
    <scope>NUCLEOTIDE SEQUENCE [LARGE SCALE GENOMIC DNA]</scope>
    <source>
        <strain evidence="3">Parrot Tar II</strain>
    </source>
</reference>
<dbReference type="AlphaFoldDB" id="A0A640KI44"/>
<feature type="region of interest" description="Disordered" evidence="1">
    <location>
        <begin position="160"/>
        <end position="203"/>
    </location>
</feature>
<feature type="region of interest" description="Disordered" evidence="1">
    <location>
        <begin position="215"/>
        <end position="258"/>
    </location>
</feature>
<feature type="compositionally biased region" description="Basic and acidic residues" evidence="1">
    <location>
        <begin position="174"/>
        <end position="184"/>
    </location>
</feature>
<gene>
    <name evidence="3" type="ORF">LtaPh_1606700</name>
</gene>
<dbReference type="VEuPathDB" id="TriTrypDB:LtaPh_1606700"/>
<comment type="caution">
    <text evidence="3">The sequence shown here is derived from an EMBL/GenBank/DDBJ whole genome shotgun (WGS) entry which is preliminary data.</text>
</comment>
<feature type="compositionally biased region" description="Low complexity" evidence="1">
    <location>
        <begin position="597"/>
        <end position="619"/>
    </location>
</feature>
<dbReference type="Proteomes" id="UP000419144">
    <property type="component" value="Unassembled WGS sequence"/>
</dbReference>